<keyword evidence="6" id="KW-1185">Reference proteome</keyword>
<dbReference type="EMBL" id="PVYX01000001">
    <property type="protein sequence ID" value="PRX57592.1"/>
    <property type="molecule type" value="Genomic_DNA"/>
</dbReference>
<dbReference type="Pfam" id="PF12833">
    <property type="entry name" value="HTH_18"/>
    <property type="match status" value="1"/>
</dbReference>
<reference evidence="5 6" key="1">
    <citation type="submission" date="2018-03" db="EMBL/GenBank/DDBJ databases">
        <title>Genomic Encyclopedia of Archaeal and Bacterial Type Strains, Phase II (KMG-II): from individual species to whole genera.</title>
        <authorList>
            <person name="Goeker M."/>
        </authorList>
    </citation>
    <scope>NUCLEOTIDE SEQUENCE [LARGE SCALE GENOMIC DNA]</scope>
    <source>
        <strain evidence="5 6">DSM 25027</strain>
    </source>
</reference>
<evidence type="ECO:0000313" key="5">
    <source>
        <dbReference type="EMBL" id="PRX57592.1"/>
    </source>
</evidence>
<dbReference type="PANTHER" id="PTHR43280">
    <property type="entry name" value="ARAC-FAMILY TRANSCRIPTIONAL REGULATOR"/>
    <property type="match status" value="1"/>
</dbReference>
<sequence>MILNHQHFDLNGKIVLERVKYSTPMTVNRVMQDEACLLYNVKGNFDIFSQLNKETIKDRECMIMKCGQYFTSAPKSNYKESSEVVAIHFYPDLIKLAFNEGLPKFLQENNISKTQCIVSRIVVDTILNNYIDGLLLLFENPALVTDELIVHKVKEIILILLNTNSEEAEKIKEILSDIFNPSQVSFKEIINSHCYNPITIKQLAFLCNMSISTFKRRFLENYGRTPASYIREKRMKKAAHLLKNTNESIASICYDVGFSDTSNFTKAFASHFNTTPNKFRKQTN</sequence>
<dbReference type="InterPro" id="IPR020449">
    <property type="entry name" value="Tscrpt_reg_AraC-type_HTH"/>
</dbReference>
<keyword evidence="2 5" id="KW-0238">DNA-binding</keyword>
<dbReference type="OrthoDB" id="4480133at2"/>
<evidence type="ECO:0000256" key="2">
    <source>
        <dbReference type="ARBA" id="ARBA00023125"/>
    </source>
</evidence>
<dbReference type="InterPro" id="IPR009057">
    <property type="entry name" value="Homeodomain-like_sf"/>
</dbReference>
<dbReference type="AlphaFoldDB" id="A0A2T0MJ29"/>
<dbReference type="PROSITE" id="PS01124">
    <property type="entry name" value="HTH_ARAC_FAMILY_2"/>
    <property type="match status" value="1"/>
</dbReference>
<evidence type="ECO:0000259" key="4">
    <source>
        <dbReference type="PROSITE" id="PS01124"/>
    </source>
</evidence>
<keyword evidence="1" id="KW-0805">Transcription regulation</keyword>
<dbReference type="Proteomes" id="UP000237640">
    <property type="component" value="Unassembled WGS sequence"/>
</dbReference>
<dbReference type="InterPro" id="IPR054015">
    <property type="entry name" value="ExsA-like_N"/>
</dbReference>
<name>A0A2T0MJ29_9FLAO</name>
<dbReference type="PRINTS" id="PR00032">
    <property type="entry name" value="HTHARAC"/>
</dbReference>
<proteinExistence type="predicted"/>
<organism evidence="5 6">
    <name type="scientific">Flagellimonas meridianipacifica</name>
    <dbReference type="NCBI Taxonomy" id="1080225"/>
    <lineage>
        <taxon>Bacteria</taxon>
        <taxon>Pseudomonadati</taxon>
        <taxon>Bacteroidota</taxon>
        <taxon>Flavobacteriia</taxon>
        <taxon>Flavobacteriales</taxon>
        <taxon>Flavobacteriaceae</taxon>
        <taxon>Flagellimonas</taxon>
    </lineage>
</organism>
<dbReference type="InterPro" id="IPR018060">
    <property type="entry name" value="HTH_AraC"/>
</dbReference>
<dbReference type="PANTHER" id="PTHR43280:SF2">
    <property type="entry name" value="HTH-TYPE TRANSCRIPTIONAL REGULATOR EXSA"/>
    <property type="match status" value="1"/>
</dbReference>
<gene>
    <name evidence="5" type="ORF">CLV81_1598</name>
</gene>
<accession>A0A2T0MJ29</accession>
<dbReference type="PROSITE" id="PS00041">
    <property type="entry name" value="HTH_ARAC_FAMILY_1"/>
    <property type="match status" value="1"/>
</dbReference>
<dbReference type="Pfam" id="PF22200">
    <property type="entry name" value="ExsA_N"/>
    <property type="match status" value="1"/>
</dbReference>
<dbReference type="GO" id="GO:0003700">
    <property type="term" value="F:DNA-binding transcription factor activity"/>
    <property type="evidence" value="ECO:0007669"/>
    <property type="project" value="InterPro"/>
</dbReference>
<dbReference type="SMART" id="SM00342">
    <property type="entry name" value="HTH_ARAC"/>
    <property type="match status" value="1"/>
</dbReference>
<keyword evidence="3" id="KW-0804">Transcription</keyword>
<evidence type="ECO:0000256" key="3">
    <source>
        <dbReference type="ARBA" id="ARBA00023163"/>
    </source>
</evidence>
<evidence type="ECO:0000256" key="1">
    <source>
        <dbReference type="ARBA" id="ARBA00023015"/>
    </source>
</evidence>
<dbReference type="InterPro" id="IPR018062">
    <property type="entry name" value="HTH_AraC-typ_CS"/>
</dbReference>
<dbReference type="Gene3D" id="1.10.10.60">
    <property type="entry name" value="Homeodomain-like"/>
    <property type="match status" value="2"/>
</dbReference>
<protein>
    <submittedName>
        <fullName evidence="5">AraC-like DNA-binding protein</fullName>
    </submittedName>
</protein>
<dbReference type="RefSeq" id="WP_106144474.1">
    <property type="nucleotide sequence ID" value="NZ_PVYX01000001.1"/>
</dbReference>
<dbReference type="GO" id="GO:0043565">
    <property type="term" value="F:sequence-specific DNA binding"/>
    <property type="evidence" value="ECO:0007669"/>
    <property type="project" value="InterPro"/>
</dbReference>
<dbReference type="SUPFAM" id="SSF46689">
    <property type="entry name" value="Homeodomain-like"/>
    <property type="match status" value="2"/>
</dbReference>
<feature type="domain" description="HTH araC/xylS-type" evidence="4">
    <location>
        <begin position="184"/>
        <end position="282"/>
    </location>
</feature>
<evidence type="ECO:0000313" key="6">
    <source>
        <dbReference type="Proteomes" id="UP000237640"/>
    </source>
</evidence>
<comment type="caution">
    <text evidence="5">The sequence shown here is derived from an EMBL/GenBank/DDBJ whole genome shotgun (WGS) entry which is preliminary data.</text>
</comment>